<keyword evidence="6" id="KW-0663">Pyridoxal phosphate</keyword>
<feature type="domain" description="Aminotransferase class I/classII large" evidence="7">
    <location>
        <begin position="68"/>
        <end position="412"/>
    </location>
</feature>
<evidence type="ECO:0000256" key="6">
    <source>
        <dbReference type="ARBA" id="ARBA00022898"/>
    </source>
</evidence>
<dbReference type="GO" id="GO:0008483">
    <property type="term" value="F:transaminase activity"/>
    <property type="evidence" value="ECO:0007669"/>
    <property type="project" value="UniProtKB-KW"/>
</dbReference>
<name>A0A1W9KS00_9BURK</name>
<dbReference type="Pfam" id="PF00155">
    <property type="entry name" value="Aminotran_1_2"/>
    <property type="match status" value="1"/>
</dbReference>
<dbReference type="InterPro" id="IPR015424">
    <property type="entry name" value="PyrdxlP-dep_Trfase"/>
</dbReference>
<evidence type="ECO:0000313" key="9">
    <source>
        <dbReference type="Proteomes" id="UP000192505"/>
    </source>
</evidence>
<dbReference type="CDD" id="cd00609">
    <property type="entry name" value="AAT_like"/>
    <property type="match status" value="1"/>
</dbReference>
<comment type="subunit">
    <text evidence="3">Homodimer.</text>
</comment>
<evidence type="ECO:0000256" key="2">
    <source>
        <dbReference type="ARBA" id="ARBA00007441"/>
    </source>
</evidence>
<comment type="similarity">
    <text evidence="2">Belongs to the class-I pyridoxal-phosphate-dependent aminotransferase family.</text>
</comment>
<dbReference type="EMBL" id="MTEI01000010">
    <property type="protein sequence ID" value="OQW87108.1"/>
    <property type="molecule type" value="Genomic_DNA"/>
</dbReference>
<dbReference type="PANTHER" id="PTHR42790">
    <property type="entry name" value="AMINOTRANSFERASE"/>
    <property type="match status" value="1"/>
</dbReference>
<dbReference type="Proteomes" id="UP000192505">
    <property type="component" value="Unassembled WGS sequence"/>
</dbReference>
<comment type="cofactor">
    <cofactor evidence="1">
        <name>pyridoxal 5'-phosphate</name>
        <dbReference type="ChEBI" id="CHEBI:597326"/>
    </cofactor>
</comment>
<accession>A0A1W9KS00</accession>
<evidence type="ECO:0000313" key="8">
    <source>
        <dbReference type="EMBL" id="OQW87108.1"/>
    </source>
</evidence>
<evidence type="ECO:0000256" key="3">
    <source>
        <dbReference type="ARBA" id="ARBA00011738"/>
    </source>
</evidence>
<sequence>MNASLHPASRHSPWQLARRAARMNPSVIREILKVTEKPGIISFAGGLPSPKTFPVAEFEAACAKVLKDDPQGALQYAASEGYGPLRAMVADQLRATAAAAGLSWNVDPAQVLITTGSQQGLDLVAKVLVDAGSKILVESPTYLGAVMAFIPMEPEVVSVASDAQGVDVADLRAKAEGARFLYVLPNFQNPTGNTMSEARRAALSAAADELNLPLIEDNPYGDLWFDTPPPAPLTARNPEGCIYLGSFSKVLAPGLRLGFLVAPKAVFPKLLQAKQAADLHSPGFNQRMIAEVMKDGFLDRHVPTIRALYKAQRDAMLEALAQNFGAMPEAQNASGAELDTRLIWNTPAGGMFLWARLPAGMSAADLLPLAVEQGVAFVPGAPFYADHGDARTLRLSFVTPSVEEIHRGVAALALAMTMYACTPV</sequence>
<dbReference type="InterPro" id="IPR015421">
    <property type="entry name" value="PyrdxlP-dep_Trfase_major"/>
</dbReference>
<dbReference type="InterPro" id="IPR004839">
    <property type="entry name" value="Aminotransferase_I/II_large"/>
</dbReference>
<evidence type="ECO:0000259" key="7">
    <source>
        <dbReference type="Pfam" id="PF00155"/>
    </source>
</evidence>
<keyword evidence="4 8" id="KW-0032">Aminotransferase</keyword>
<reference evidence="8 9" key="1">
    <citation type="submission" date="2017-01" db="EMBL/GenBank/DDBJ databases">
        <title>Novel large sulfur bacteria in the metagenomes of groundwater-fed chemosynthetic microbial mats in the Lake Huron basin.</title>
        <authorList>
            <person name="Sharrar A.M."/>
            <person name="Flood B.E."/>
            <person name="Bailey J.V."/>
            <person name="Jones D.S."/>
            <person name="Biddanda B."/>
            <person name="Ruberg S.A."/>
            <person name="Marcus D.N."/>
            <person name="Dick G.J."/>
        </authorList>
    </citation>
    <scope>NUCLEOTIDE SEQUENCE [LARGE SCALE GENOMIC DNA]</scope>
    <source>
        <strain evidence="8">A7</strain>
    </source>
</reference>
<dbReference type="PANTHER" id="PTHR42790:SF19">
    <property type="entry name" value="KYNURENINE_ALPHA-AMINOADIPATE AMINOTRANSFERASE, MITOCHONDRIAL"/>
    <property type="match status" value="1"/>
</dbReference>
<dbReference type="InterPro" id="IPR015422">
    <property type="entry name" value="PyrdxlP-dep_Trfase_small"/>
</dbReference>
<dbReference type="SUPFAM" id="SSF53383">
    <property type="entry name" value="PLP-dependent transferases"/>
    <property type="match status" value="1"/>
</dbReference>
<dbReference type="GO" id="GO:1901605">
    <property type="term" value="P:alpha-amino acid metabolic process"/>
    <property type="evidence" value="ECO:0007669"/>
    <property type="project" value="TreeGrafter"/>
</dbReference>
<dbReference type="InterPro" id="IPR050859">
    <property type="entry name" value="Class-I_PLP-dep_aminotransf"/>
</dbReference>
<organism evidence="8 9">
    <name type="scientific">Rhodoferax ferrireducens</name>
    <dbReference type="NCBI Taxonomy" id="192843"/>
    <lineage>
        <taxon>Bacteria</taxon>
        <taxon>Pseudomonadati</taxon>
        <taxon>Pseudomonadota</taxon>
        <taxon>Betaproteobacteria</taxon>
        <taxon>Burkholderiales</taxon>
        <taxon>Comamonadaceae</taxon>
        <taxon>Rhodoferax</taxon>
    </lineage>
</organism>
<dbReference type="Gene3D" id="3.40.640.10">
    <property type="entry name" value="Type I PLP-dependent aspartate aminotransferase-like (Major domain)"/>
    <property type="match status" value="1"/>
</dbReference>
<keyword evidence="5 8" id="KW-0808">Transferase</keyword>
<dbReference type="AlphaFoldDB" id="A0A1W9KS00"/>
<dbReference type="FunFam" id="3.40.640.10:FF:000053">
    <property type="entry name" value="Aminotransferase, class I"/>
    <property type="match status" value="1"/>
</dbReference>
<evidence type="ECO:0000256" key="5">
    <source>
        <dbReference type="ARBA" id="ARBA00022679"/>
    </source>
</evidence>
<dbReference type="Gene3D" id="3.90.1150.10">
    <property type="entry name" value="Aspartate Aminotransferase, domain 1"/>
    <property type="match status" value="1"/>
</dbReference>
<evidence type="ECO:0000256" key="4">
    <source>
        <dbReference type="ARBA" id="ARBA00022576"/>
    </source>
</evidence>
<protein>
    <submittedName>
        <fullName evidence="8">2-aminoadipate aminotransferase</fullName>
    </submittedName>
</protein>
<proteinExistence type="inferred from homology"/>
<dbReference type="GO" id="GO:0030170">
    <property type="term" value="F:pyridoxal phosphate binding"/>
    <property type="evidence" value="ECO:0007669"/>
    <property type="project" value="InterPro"/>
</dbReference>
<gene>
    <name evidence="8" type="ORF">BWK72_14135</name>
</gene>
<comment type="caution">
    <text evidence="8">The sequence shown here is derived from an EMBL/GenBank/DDBJ whole genome shotgun (WGS) entry which is preliminary data.</text>
</comment>
<evidence type="ECO:0000256" key="1">
    <source>
        <dbReference type="ARBA" id="ARBA00001933"/>
    </source>
</evidence>